<proteinExistence type="predicted"/>
<accession>A0A1M4VBL0</accession>
<dbReference type="InterPro" id="IPR012338">
    <property type="entry name" value="Beta-lactam/transpept-like"/>
</dbReference>
<keyword evidence="1" id="KW-0472">Membrane</keyword>
<evidence type="ECO:0000259" key="2">
    <source>
        <dbReference type="Pfam" id="PF00905"/>
    </source>
</evidence>
<dbReference type="AlphaFoldDB" id="A0A1M4VBL0"/>
<dbReference type="PANTHER" id="PTHR30627">
    <property type="entry name" value="PEPTIDOGLYCAN D,D-TRANSPEPTIDASE"/>
    <property type="match status" value="1"/>
</dbReference>
<dbReference type="GO" id="GO:0016740">
    <property type="term" value="F:transferase activity"/>
    <property type="evidence" value="ECO:0007669"/>
    <property type="project" value="UniProtKB-KW"/>
</dbReference>
<dbReference type="InterPro" id="IPR054120">
    <property type="entry name" value="PBPA_dimer"/>
</dbReference>
<name>A0A1M4VBL0_9CLOT</name>
<dbReference type="SUPFAM" id="SSF56601">
    <property type="entry name" value="beta-lactamase/transpeptidase-like"/>
    <property type="match status" value="1"/>
</dbReference>
<sequence length="474" mass="53056">MKDREENIKKVIVFFVLCFLSIITYLIYFNLYTADKIKYDISNQRVIEEEKNTIRGMILDRYGEILAETDKKGERKYPFGSSFGNVTGYISNKFGKAGVEAFYNNILLGREQFLGDFVDVFGSLRQSVLGQKKKGDNVVLTIDSKLQNKIYNSFRNDKGAAVCINPKTGEILAMVSKPSINPNKIDENFNEYSNDNIGKPFLNRAIQEYYPPGSVFKIVTTAAALENIEDIDSYINNCDGILKVGDKIIKDYREEKHGKVDIKNAFKVSCNNTFAKLGLKLGYDVLKNEAEKFLFNKEIYIKDDFAKIKIKPALYEFNERDEFSVGISAIGQHEVKANPMTMALMTCAVANDGKIMQPYILDSIVNYKGNLKYKTKPEKLADAIDLKTAETIKNYMILTVKEGTAKKARNSIPIAAKTGTAENAIGKEAHSWFVAFAPANNPQIVIAVVVENAGAGSGRALDIAKEAISHYLNR</sequence>
<dbReference type="EMBL" id="FQVG01000011">
    <property type="protein sequence ID" value="SHE66293.1"/>
    <property type="molecule type" value="Genomic_DNA"/>
</dbReference>
<dbReference type="InterPro" id="IPR001460">
    <property type="entry name" value="PCN-bd_Tpept"/>
</dbReference>
<feature type="domain" description="Penicillin binding protein A dimerisation" evidence="3">
    <location>
        <begin position="55"/>
        <end position="138"/>
    </location>
</feature>
<gene>
    <name evidence="4" type="ORF">SAMN02746091_00855</name>
</gene>
<dbReference type="Pfam" id="PF00905">
    <property type="entry name" value="Transpeptidase"/>
    <property type="match status" value="1"/>
</dbReference>
<dbReference type="Gene3D" id="3.40.710.10">
    <property type="entry name" value="DD-peptidase/beta-lactamase superfamily"/>
    <property type="match status" value="1"/>
</dbReference>
<dbReference type="GO" id="GO:0008658">
    <property type="term" value="F:penicillin binding"/>
    <property type="evidence" value="ECO:0007669"/>
    <property type="project" value="InterPro"/>
</dbReference>
<dbReference type="InterPro" id="IPR050515">
    <property type="entry name" value="Beta-lactam/transpept"/>
</dbReference>
<reference evidence="5" key="1">
    <citation type="submission" date="2016-11" db="EMBL/GenBank/DDBJ databases">
        <authorList>
            <person name="Varghese N."/>
            <person name="Submissions S."/>
        </authorList>
    </citation>
    <scope>NUCLEOTIDE SEQUENCE [LARGE SCALE GENOMIC DNA]</scope>
    <source>
        <strain evidence="5">DSM 10124</strain>
    </source>
</reference>
<evidence type="ECO:0000313" key="4">
    <source>
        <dbReference type="EMBL" id="SHE66293.1"/>
    </source>
</evidence>
<feature type="domain" description="Penicillin-binding protein transpeptidase" evidence="2">
    <location>
        <begin position="159"/>
        <end position="466"/>
    </location>
</feature>
<dbReference type="RefSeq" id="WP_027308000.1">
    <property type="nucleotide sequence ID" value="NZ_FQVG01000011.1"/>
</dbReference>
<organism evidence="4 5">
    <name type="scientific">Caloramator proteoclasticus DSM 10124</name>
    <dbReference type="NCBI Taxonomy" id="1121262"/>
    <lineage>
        <taxon>Bacteria</taxon>
        <taxon>Bacillati</taxon>
        <taxon>Bacillota</taxon>
        <taxon>Clostridia</taxon>
        <taxon>Eubacteriales</taxon>
        <taxon>Clostridiaceae</taxon>
        <taxon>Caloramator</taxon>
    </lineage>
</organism>
<feature type="transmembrane region" description="Helical" evidence="1">
    <location>
        <begin position="12"/>
        <end position="32"/>
    </location>
</feature>
<dbReference type="Pfam" id="PF21922">
    <property type="entry name" value="PBP_dimer_2"/>
    <property type="match status" value="1"/>
</dbReference>
<evidence type="ECO:0000313" key="5">
    <source>
        <dbReference type="Proteomes" id="UP000184423"/>
    </source>
</evidence>
<keyword evidence="5" id="KW-1185">Reference proteome</keyword>
<dbReference type="GO" id="GO:0071972">
    <property type="term" value="F:peptidoglycan L,D-transpeptidase activity"/>
    <property type="evidence" value="ECO:0007669"/>
    <property type="project" value="TreeGrafter"/>
</dbReference>
<dbReference type="GO" id="GO:0071555">
    <property type="term" value="P:cell wall organization"/>
    <property type="evidence" value="ECO:0007669"/>
    <property type="project" value="TreeGrafter"/>
</dbReference>
<dbReference type="GO" id="GO:0005886">
    <property type="term" value="C:plasma membrane"/>
    <property type="evidence" value="ECO:0007669"/>
    <property type="project" value="TreeGrafter"/>
</dbReference>
<keyword evidence="1" id="KW-1133">Transmembrane helix</keyword>
<evidence type="ECO:0000256" key="1">
    <source>
        <dbReference type="SAM" id="Phobius"/>
    </source>
</evidence>
<keyword evidence="4" id="KW-0808">Transferase</keyword>
<dbReference type="Gene3D" id="3.90.1310.10">
    <property type="entry name" value="Penicillin-binding protein 2a (Domain 2)"/>
    <property type="match status" value="1"/>
</dbReference>
<dbReference type="Proteomes" id="UP000184423">
    <property type="component" value="Unassembled WGS sequence"/>
</dbReference>
<protein>
    <submittedName>
        <fullName evidence="4">Peptidoglycan glycosyltransferase</fullName>
    </submittedName>
</protein>
<dbReference type="PANTHER" id="PTHR30627:SF24">
    <property type="entry name" value="PENICILLIN-BINDING PROTEIN 4B"/>
    <property type="match status" value="1"/>
</dbReference>
<keyword evidence="1" id="KW-0812">Transmembrane</keyword>
<evidence type="ECO:0000259" key="3">
    <source>
        <dbReference type="Pfam" id="PF21922"/>
    </source>
</evidence>